<keyword evidence="3" id="KW-0411">Iron-sulfur</keyword>
<sequence>METTEIRTFIEVFRNGSGWNRVSPEKALRTDLAGMEMFSPALLGTAGADDPAFLLLKNEGAVGPQFLLPREWLPGARSVVSFFLPFTARVREANGESGPEPAPEWLHGRIEGQDFIDRLSRALVERLREEGADAVSPAVDSRFASCTLRNTAFLDEAGTPFPVTFTSNWSERHVAFVCGLGTFGLSRGLITSLGVAGRFGSVITTLPLAPDNIIPDELYGNCTLCGECAAKCPAGAISLEKGKDHILCSKYLDLMKEKHSPRYGCGKCQTGVPCEKEIPGPHKR</sequence>
<reference evidence="5 6" key="1">
    <citation type="submission" date="2019-03" db="EMBL/GenBank/DDBJ databases">
        <title>Genomic Encyclopedia of Type Strains, Phase IV (KMG-IV): sequencing the most valuable type-strain genomes for metagenomic binning, comparative biology and taxonomic classification.</title>
        <authorList>
            <person name="Goeker M."/>
        </authorList>
    </citation>
    <scope>NUCLEOTIDE SEQUENCE [LARGE SCALE GENOMIC DNA]</scope>
    <source>
        <strain evidence="5 6">DSM 25964</strain>
    </source>
</reference>
<dbReference type="GO" id="GO:0051536">
    <property type="term" value="F:iron-sulfur cluster binding"/>
    <property type="evidence" value="ECO:0007669"/>
    <property type="project" value="UniProtKB-KW"/>
</dbReference>
<dbReference type="OrthoDB" id="9784571at2"/>
<dbReference type="PANTHER" id="PTHR42827">
    <property type="entry name" value="IRON-SULFUR CLUSTER-BINDING PROTEIN-RELATED"/>
    <property type="match status" value="1"/>
</dbReference>
<evidence type="ECO:0000313" key="5">
    <source>
        <dbReference type="EMBL" id="TDY55410.1"/>
    </source>
</evidence>
<feature type="domain" description="4Fe-4S ferredoxin-type" evidence="4">
    <location>
        <begin position="211"/>
        <end position="242"/>
    </location>
</feature>
<protein>
    <submittedName>
        <fullName evidence="5">4Fe-4S binding protein</fullName>
    </submittedName>
</protein>
<evidence type="ECO:0000259" key="4">
    <source>
        <dbReference type="PROSITE" id="PS51379"/>
    </source>
</evidence>
<organism evidence="5 6">
    <name type="scientific">Aminivibrio pyruvatiphilus</name>
    <dbReference type="NCBI Taxonomy" id="1005740"/>
    <lineage>
        <taxon>Bacteria</taxon>
        <taxon>Thermotogati</taxon>
        <taxon>Synergistota</taxon>
        <taxon>Synergistia</taxon>
        <taxon>Synergistales</taxon>
        <taxon>Aminobacteriaceae</taxon>
        <taxon>Aminivibrio</taxon>
    </lineage>
</organism>
<dbReference type="Proteomes" id="UP000295066">
    <property type="component" value="Unassembled WGS sequence"/>
</dbReference>
<dbReference type="RefSeq" id="WP_133958941.1">
    <property type="nucleotide sequence ID" value="NZ_SORI01000023.1"/>
</dbReference>
<keyword evidence="6" id="KW-1185">Reference proteome</keyword>
<dbReference type="InterPro" id="IPR017900">
    <property type="entry name" value="4Fe4S_Fe_S_CS"/>
</dbReference>
<evidence type="ECO:0000256" key="3">
    <source>
        <dbReference type="ARBA" id="ARBA00023014"/>
    </source>
</evidence>
<evidence type="ECO:0000256" key="1">
    <source>
        <dbReference type="ARBA" id="ARBA00022723"/>
    </source>
</evidence>
<dbReference type="GO" id="GO:0046872">
    <property type="term" value="F:metal ion binding"/>
    <property type="evidence" value="ECO:0007669"/>
    <property type="project" value="UniProtKB-KW"/>
</dbReference>
<dbReference type="AlphaFoldDB" id="A0A4R8M1Q9"/>
<keyword evidence="1" id="KW-0479">Metal-binding</keyword>
<dbReference type="PROSITE" id="PS51379">
    <property type="entry name" value="4FE4S_FER_2"/>
    <property type="match status" value="1"/>
</dbReference>
<dbReference type="EMBL" id="SORI01000023">
    <property type="protein sequence ID" value="TDY55410.1"/>
    <property type="molecule type" value="Genomic_DNA"/>
</dbReference>
<evidence type="ECO:0000313" key="6">
    <source>
        <dbReference type="Proteomes" id="UP000295066"/>
    </source>
</evidence>
<dbReference type="SUPFAM" id="SSF54862">
    <property type="entry name" value="4Fe-4S ferredoxins"/>
    <property type="match status" value="1"/>
</dbReference>
<comment type="caution">
    <text evidence="5">The sequence shown here is derived from an EMBL/GenBank/DDBJ whole genome shotgun (WGS) entry which is preliminary data.</text>
</comment>
<evidence type="ECO:0000256" key="2">
    <source>
        <dbReference type="ARBA" id="ARBA00023004"/>
    </source>
</evidence>
<name>A0A4R8M1Q9_9BACT</name>
<dbReference type="PANTHER" id="PTHR42827:SF1">
    <property type="entry name" value="IRON-SULFUR CLUSTER-BINDING PROTEIN"/>
    <property type="match status" value="1"/>
</dbReference>
<proteinExistence type="predicted"/>
<keyword evidence="2" id="KW-0408">Iron</keyword>
<dbReference type="InterPro" id="IPR017896">
    <property type="entry name" value="4Fe4S_Fe-S-bd"/>
</dbReference>
<accession>A0A4R8M1Q9</accession>
<dbReference type="PROSITE" id="PS00198">
    <property type="entry name" value="4FE4S_FER_1"/>
    <property type="match status" value="1"/>
</dbReference>
<gene>
    <name evidence="5" type="ORF">C8D99_12314</name>
</gene>
<dbReference type="Pfam" id="PF00037">
    <property type="entry name" value="Fer4"/>
    <property type="match status" value="1"/>
</dbReference>